<evidence type="ECO:0000256" key="2">
    <source>
        <dbReference type="ARBA" id="ARBA00002039"/>
    </source>
</evidence>
<dbReference type="InterPro" id="IPR006311">
    <property type="entry name" value="TAT_signal"/>
</dbReference>
<keyword evidence="11" id="KW-1185">Reference proteome</keyword>
<evidence type="ECO:0000256" key="9">
    <source>
        <dbReference type="SAM" id="MobiDB-lite"/>
    </source>
</evidence>
<dbReference type="AlphaFoldDB" id="A0AAP2Z8E7"/>
<comment type="function">
    <text evidence="2">Exopeptidase that catalyzes the hydrolytic cleavage of multi-L-arginyl-poly-L-aspartic acid (cyanophycin; a water-insoluble reserve polymer) into aspartate-arginine dipeptides.</text>
</comment>
<dbReference type="Proteomes" id="UP001321047">
    <property type="component" value="Unassembled WGS sequence"/>
</dbReference>
<dbReference type="GO" id="GO:0004180">
    <property type="term" value="F:carboxypeptidase activity"/>
    <property type="evidence" value="ECO:0007669"/>
    <property type="project" value="UniProtKB-KW"/>
</dbReference>
<dbReference type="NCBIfam" id="TIGR02069">
    <property type="entry name" value="cyanophycinase"/>
    <property type="match status" value="1"/>
</dbReference>
<evidence type="ECO:0000256" key="1">
    <source>
        <dbReference type="ARBA" id="ARBA00001092"/>
    </source>
</evidence>
<dbReference type="RefSeq" id="WP_342806883.1">
    <property type="nucleotide sequence ID" value="NZ_JAOPJZ010000002.1"/>
</dbReference>
<dbReference type="GO" id="GO:0006508">
    <property type="term" value="P:proteolysis"/>
    <property type="evidence" value="ECO:0007669"/>
    <property type="project" value="UniProtKB-KW"/>
</dbReference>
<evidence type="ECO:0000256" key="3">
    <source>
        <dbReference type="ARBA" id="ARBA00006534"/>
    </source>
</evidence>
<dbReference type="EC" id="3.4.15.6" evidence="4"/>
<dbReference type="PANTHER" id="PTHR36175">
    <property type="entry name" value="CYANOPHYCINASE"/>
    <property type="match status" value="1"/>
</dbReference>
<dbReference type="CDD" id="cd03145">
    <property type="entry name" value="GAT1_cyanophycinase"/>
    <property type="match status" value="1"/>
</dbReference>
<gene>
    <name evidence="10" type="ORF">OB919_04655</name>
</gene>
<protein>
    <recommendedName>
        <fullName evidence="5">Cyanophycinase</fullName>
        <ecNumber evidence="4">3.4.15.6</ecNumber>
    </recommendedName>
</protein>
<dbReference type="PROSITE" id="PS51318">
    <property type="entry name" value="TAT"/>
    <property type="match status" value="1"/>
</dbReference>
<dbReference type="Pfam" id="PF03575">
    <property type="entry name" value="Peptidase_S51"/>
    <property type="match status" value="1"/>
</dbReference>
<comment type="catalytic activity">
    <reaction evidence="1">
        <text>[L-4-(L-arginin-2-N-yl)aspartate](n) + H2O = [L-4-(L-arginin-2-N-yl)aspartate](n-1) + L-4-(L-arginin-2-N-yl)aspartate</text>
        <dbReference type="Rhea" id="RHEA:12845"/>
        <dbReference type="Rhea" id="RHEA-COMP:13728"/>
        <dbReference type="Rhea" id="RHEA-COMP:13734"/>
        <dbReference type="ChEBI" id="CHEBI:15377"/>
        <dbReference type="ChEBI" id="CHEBI:137986"/>
        <dbReference type="ChEBI" id="CHEBI:137991"/>
        <dbReference type="EC" id="3.4.15.6"/>
    </reaction>
</comment>
<evidence type="ECO:0000256" key="6">
    <source>
        <dbReference type="ARBA" id="ARBA00022670"/>
    </source>
</evidence>
<reference evidence="10 11" key="1">
    <citation type="submission" date="2022-09" db="EMBL/GenBank/DDBJ databases">
        <title>Enrichment on poylsaccharides allowed isolation of novel metabolic and taxonomic groups of Haloarchaea.</title>
        <authorList>
            <person name="Sorokin D.Y."/>
            <person name="Elcheninov A.G."/>
            <person name="Khizhniak T.V."/>
            <person name="Kolganova T.V."/>
            <person name="Kublanov I.V."/>
        </authorList>
    </citation>
    <scope>NUCLEOTIDE SEQUENCE [LARGE SCALE GENOMIC DNA]</scope>
    <source>
        <strain evidence="10 11">AArc-curdl1</strain>
    </source>
</reference>
<feature type="compositionally biased region" description="Polar residues" evidence="9">
    <location>
        <begin position="511"/>
        <end position="521"/>
    </location>
</feature>
<evidence type="ECO:0000256" key="4">
    <source>
        <dbReference type="ARBA" id="ARBA00013115"/>
    </source>
</evidence>
<dbReference type="InterPro" id="IPR011811">
    <property type="entry name" value="Peptidase_S51_cyanophycinase"/>
</dbReference>
<dbReference type="InterPro" id="IPR005320">
    <property type="entry name" value="Peptidase_S51"/>
</dbReference>
<proteinExistence type="inferred from homology"/>
<feature type="region of interest" description="Disordered" evidence="9">
    <location>
        <begin position="503"/>
        <end position="553"/>
    </location>
</feature>
<evidence type="ECO:0000313" key="10">
    <source>
        <dbReference type="EMBL" id="MCU4751279.1"/>
    </source>
</evidence>
<accession>A0AAP2Z8E7</accession>
<dbReference type="GO" id="GO:0008236">
    <property type="term" value="F:serine-type peptidase activity"/>
    <property type="evidence" value="ECO:0007669"/>
    <property type="project" value="UniProtKB-KW"/>
</dbReference>
<dbReference type="Gene3D" id="3.40.50.880">
    <property type="match status" value="1"/>
</dbReference>
<sequence>MESHNNSQAVEKQQRTVSRRHLLGVTGAGLLGATLGVPSVSARVDGPGVLMPIGGGFEPENERLHQEIIDLGGGEDSISLAIMPTASGTPTTSAEAYRDDFIEYGVPEEQIEIIEVATEDDPNTDEDESTWIENADDEDWADTVREANVILYTGGNQLRITEALKHDDGSLTAVAQAIQDVYDDGGAITGSSAGAAIMSDPMIGAGQSFGALKDGVSYEDTYYDDDDNRVFVTDGFEYLDEGLCDQHFMARGRFGRLVRAMWHEDTNAGIERNEIGYGVGENTGFIFDPSDNTARVSGEYGVTIIDLSEAYEVDTGTDALHLEDIIVHFLTHGDVFHYDDGTVTHADEKDWNCIEDPYYSGNSDSSDLFAANEIRDLMTEELVDNTESSVGGTASVQGRDLEMEFWQDGDTRGFWGRSYPEDDRGRYMVSNVRAAVWPDERDHDDGDDDNGDDDEDSGTETEPTIDQFDVQTRSSGPWSRATVDWAVSDDDGDLESVTTELLANGTVLDAETSSVSGSSATGEHEPRTRDDPDTVRLTVTDEAGNETTDSKSY</sequence>
<feature type="compositionally biased region" description="Acidic residues" evidence="9">
    <location>
        <begin position="445"/>
        <end position="459"/>
    </location>
</feature>
<comment type="similarity">
    <text evidence="3">Belongs to the peptidase S51 family.</text>
</comment>
<evidence type="ECO:0000313" key="11">
    <source>
        <dbReference type="Proteomes" id="UP001321047"/>
    </source>
</evidence>
<feature type="compositionally biased region" description="Basic and acidic residues" evidence="9">
    <location>
        <begin position="522"/>
        <end position="534"/>
    </location>
</feature>
<keyword evidence="7 10" id="KW-0378">Hydrolase</keyword>
<dbReference type="GO" id="GO:0008241">
    <property type="term" value="F:peptidyl-dipeptidase activity"/>
    <property type="evidence" value="ECO:0007669"/>
    <property type="project" value="UniProtKB-EC"/>
</dbReference>
<name>A0AAP2Z8E7_9EURY</name>
<keyword evidence="6" id="KW-0645">Protease</keyword>
<dbReference type="InterPro" id="IPR029062">
    <property type="entry name" value="Class_I_gatase-like"/>
</dbReference>
<keyword evidence="10" id="KW-0121">Carboxypeptidase</keyword>
<dbReference type="PANTHER" id="PTHR36175:SF1">
    <property type="entry name" value="CYANOPHYCINASE"/>
    <property type="match status" value="1"/>
</dbReference>
<organism evidence="10 11">
    <name type="scientific">Natronosalvus hydrolyticus</name>
    <dbReference type="NCBI Taxonomy" id="2979988"/>
    <lineage>
        <taxon>Archaea</taxon>
        <taxon>Methanobacteriati</taxon>
        <taxon>Methanobacteriota</taxon>
        <taxon>Stenosarchaea group</taxon>
        <taxon>Halobacteria</taxon>
        <taxon>Halobacteriales</taxon>
        <taxon>Natrialbaceae</taxon>
        <taxon>Natronosalvus</taxon>
    </lineage>
</organism>
<evidence type="ECO:0000256" key="5">
    <source>
        <dbReference type="ARBA" id="ARBA00015719"/>
    </source>
</evidence>
<evidence type="ECO:0000256" key="7">
    <source>
        <dbReference type="ARBA" id="ARBA00022801"/>
    </source>
</evidence>
<dbReference type="SUPFAM" id="SSF52317">
    <property type="entry name" value="Class I glutamine amidotransferase-like"/>
    <property type="match status" value="1"/>
</dbReference>
<keyword evidence="8" id="KW-0720">Serine protease</keyword>
<comment type="caution">
    <text evidence="10">The sequence shown here is derived from an EMBL/GenBank/DDBJ whole genome shotgun (WGS) entry which is preliminary data.</text>
</comment>
<feature type="compositionally biased region" description="Polar residues" evidence="9">
    <location>
        <begin position="460"/>
        <end position="477"/>
    </location>
</feature>
<feature type="region of interest" description="Disordered" evidence="9">
    <location>
        <begin position="437"/>
        <end position="479"/>
    </location>
</feature>
<evidence type="ECO:0000256" key="8">
    <source>
        <dbReference type="ARBA" id="ARBA00022825"/>
    </source>
</evidence>
<dbReference type="EMBL" id="JAOPJZ010000002">
    <property type="protein sequence ID" value="MCU4751279.1"/>
    <property type="molecule type" value="Genomic_DNA"/>
</dbReference>